<evidence type="ECO:0000259" key="12">
    <source>
        <dbReference type="PROSITE" id="PS50011"/>
    </source>
</evidence>
<keyword evidence="4" id="KW-0808">Transferase</keyword>
<feature type="binding site" evidence="10">
    <location>
        <position position="49"/>
    </location>
    <ligand>
        <name>ATP</name>
        <dbReference type="ChEBI" id="CHEBI:30616"/>
    </ligand>
</feature>
<dbReference type="GO" id="GO:0004693">
    <property type="term" value="F:cyclin-dependent protein serine/threonine kinase activity"/>
    <property type="evidence" value="ECO:0007669"/>
    <property type="project" value="UniProtKB-EC"/>
</dbReference>
<dbReference type="PANTHER" id="PTHR24056:SF171">
    <property type="entry name" value="CYCLIN-DEPENDENT KINASE 20"/>
    <property type="match status" value="1"/>
</dbReference>
<dbReference type="GO" id="GO:0005634">
    <property type="term" value="C:nucleus"/>
    <property type="evidence" value="ECO:0007669"/>
    <property type="project" value="TreeGrafter"/>
</dbReference>
<evidence type="ECO:0000256" key="7">
    <source>
        <dbReference type="ARBA" id="ARBA00022840"/>
    </source>
</evidence>
<feature type="compositionally biased region" description="Basic and acidic residues" evidence="11">
    <location>
        <begin position="580"/>
        <end position="589"/>
    </location>
</feature>
<feature type="compositionally biased region" description="Basic and acidic residues" evidence="11">
    <location>
        <begin position="981"/>
        <end position="996"/>
    </location>
</feature>
<gene>
    <name evidence="13" type="ORF">KC19_8G067100</name>
</gene>
<feature type="compositionally biased region" description="Basic and acidic residues" evidence="11">
    <location>
        <begin position="802"/>
        <end position="817"/>
    </location>
</feature>
<dbReference type="Proteomes" id="UP000822688">
    <property type="component" value="Chromosome 8"/>
</dbReference>
<dbReference type="PROSITE" id="PS00108">
    <property type="entry name" value="PROTEIN_KINASE_ST"/>
    <property type="match status" value="1"/>
</dbReference>
<evidence type="ECO:0000256" key="1">
    <source>
        <dbReference type="ARBA" id="ARBA00006485"/>
    </source>
</evidence>
<feature type="compositionally biased region" description="Basic and acidic residues" evidence="11">
    <location>
        <begin position="780"/>
        <end position="789"/>
    </location>
</feature>
<evidence type="ECO:0000256" key="9">
    <source>
        <dbReference type="ARBA" id="ARBA00048367"/>
    </source>
</evidence>
<dbReference type="AlphaFoldDB" id="A0A8T0GZM1"/>
<dbReference type="FunFam" id="3.30.200.20:FF:000664">
    <property type="entry name" value="Cyclin-dependent kinase F-1"/>
    <property type="match status" value="1"/>
</dbReference>
<dbReference type="SUPFAM" id="SSF56112">
    <property type="entry name" value="Protein kinase-like (PK-like)"/>
    <property type="match status" value="1"/>
</dbReference>
<feature type="domain" description="Protein kinase" evidence="12">
    <location>
        <begin position="20"/>
        <end position="283"/>
    </location>
</feature>
<evidence type="ECO:0000256" key="4">
    <source>
        <dbReference type="ARBA" id="ARBA00022679"/>
    </source>
</evidence>
<evidence type="ECO:0000256" key="11">
    <source>
        <dbReference type="SAM" id="MobiDB-lite"/>
    </source>
</evidence>
<dbReference type="Pfam" id="PF00069">
    <property type="entry name" value="Pkinase"/>
    <property type="match status" value="2"/>
</dbReference>
<dbReference type="Gene3D" id="1.10.510.10">
    <property type="entry name" value="Transferase(Phosphotransferase) domain 1"/>
    <property type="match status" value="2"/>
</dbReference>
<evidence type="ECO:0000313" key="13">
    <source>
        <dbReference type="EMBL" id="KAG0563885.1"/>
    </source>
</evidence>
<feature type="domain" description="Protein kinase" evidence="12">
    <location>
        <begin position="615"/>
        <end position="964"/>
    </location>
</feature>
<feature type="region of interest" description="Disordered" evidence="11">
    <location>
        <begin position="578"/>
        <end position="606"/>
    </location>
</feature>
<dbReference type="InterPro" id="IPR008271">
    <property type="entry name" value="Ser/Thr_kinase_AS"/>
</dbReference>
<comment type="similarity">
    <text evidence="1">Belongs to the protein kinase superfamily. CMGC Ser/Thr protein kinase family. CDC2/CDKX subfamily.</text>
</comment>
<dbReference type="InterPro" id="IPR050108">
    <property type="entry name" value="CDK"/>
</dbReference>
<evidence type="ECO:0000256" key="8">
    <source>
        <dbReference type="ARBA" id="ARBA00047811"/>
    </source>
</evidence>
<feature type="compositionally biased region" description="Acidic residues" evidence="11">
    <location>
        <begin position="746"/>
        <end position="757"/>
    </location>
</feature>
<comment type="catalytic activity">
    <reaction evidence="9">
        <text>L-seryl-[protein] + ATP = O-phospho-L-seryl-[protein] + ADP + H(+)</text>
        <dbReference type="Rhea" id="RHEA:17989"/>
        <dbReference type="Rhea" id="RHEA-COMP:9863"/>
        <dbReference type="Rhea" id="RHEA-COMP:11604"/>
        <dbReference type="ChEBI" id="CHEBI:15378"/>
        <dbReference type="ChEBI" id="CHEBI:29999"/>
        <dbReference type="ChEBI" id="CHEBI:30616"/>
        <dbReference type="ChEBI" id="CHEBI:83421"/>
        <dbReference type="ChEBI" id="CHEBI:456216"/>
        <dbReference type="EC" id="2.7.11.22"/>
    </reaction>
</comment>
<evidence type="ECO:0000256" key="3">
    <source>
        <dbReference type="ARBA" id="ARBA00022527"/>
    </source>
</evidence>
<comment type="catalytic activity">
    <reaction evidence="8">
        <text>L-threonyl-[protein] + ATP = O-phospho-L-threonyl-[protein] + ADP + H(+)</text>
        <dbReference type="Rhea" id="RHEA:46608"/>
        <dbReference type="Rhea" id="RHEA-COMP:11060"/>
        <dbReference type="Rhea" id="RHEA-COMP:11605"/>
        <dbReference type="ChEBI" id="CHEBI:15378"/>
        <dbReference type="ChEBI" id="CHEBI:30013"/>
        <dbReference type="ChEBI" id="CHEBI:30616"/>
        <dbReference type="ChEBI" id="CHEBI:61977"/>
        <dbReference type="ChEBI" id="CHEBI:456216"/>
        <dbReference type="EC" id="2.7.11.22"/>
    </reaction>
</comment>
<accession>A0A8T0GZM1</accession>
<keyword evidence="14" id="KW-1185">Reference proteome</keyword>
<dbReference type="SMART" id="SM00220">
    <property type="entry name" value="S_TKc"/>
    <property type="match status" value="1"/>
</dbReference>
<evidence type="ECO:0000313" key="14">
    <source>
        <dbReference type="Proteomes" id="UP000822688"/>
    </source>
</evidence>
<evidence type="ECO:0000256" key="5">
    <source>
        <dbReference type="ARBA" id="ARBA00022741"/>
    </source>
</evidence>
<protein>
    <recommendedName>
        <fullName evidence="2">cyclin-dependent kinase</fullName>
        <ecNumber evidence="2">2.7.11.22</ecNumber>
    </recommendedName>
</protein>
<dbReference type="PANTHER" id="PTHR24056">
    <property type="entry name" value="CELL DIVISION PROTEIN KINASE"/>
    <property type="match status" value="1"/>
</dbReference>
<dbReference type="EC" id="2.7.11.22" evidence="2"/>
<dbReference type="PROSITE" id="PS50011">
    <property type="entry name" value="PROTEIN_KINASE_DOM"/>
    <property type="match status" value="2"/>
</dbReference>
<keyword evidence="3" id="KW-0723">Serine/threonine-protein kinase</keyword>
<dbReference type="GO" id="GO:0005524">
    <property type="term" value="F:ATP binding"/>
    <property type="evidence" value="ECO:0007669"/>
    <property type="project" value="UniProtKB-UniRule"/>
</dbReference>
<feature type="region of interest" description="Disordered" evidence="11">
    <location>
        <begin position="981"/>
        <end position="1002"/>
    </location>
</feature>
<dbReference type="InterPro" id="IPR011009">
    <property type="entry name" value="Kinase-like_dom_sf"/>
</dbReference>
<proteinExistence type="inferred from homology"/>
<feature type="region of interest" description="Disordered" evidence="11">
    <location>
        <begin position="780"/>
        <end position="833"/>
    </location>
</feature>
<name>A0A8T0GZM1_CERPU</name>
<evidence type="ECO:0000256" key="10">
    <source>
        <dbReference type="PROSITE-ProRule" id="PRU10141"/>
    </source>
</evidence>
<evidence type="ECO:0000256" key="2">
    <source>
        <dbReference type="ARBA" id="ARBA00012425"/>
    </source>
</evidence>
<evidence type="ECO:0000256" key="6">
    <source>
        <dbReference type="ARBA" id="ARBA00022777"/>
    </source>
</evidence>
<organism evidence="13 14">
    <name type="scientific">Ceratodon purpureus</name>
    <name type="common">Fire moss</name>
    <name type="synonym">Dicranum purpureum</name>
    <dbReference type="NCBI Taxonomy" id="3225"/>
    <lineage>
        <taxon>Eukaryota</taxon>
        <taxon>Viridiplantae</taxon>
        <taxon>Streptophyta</taxon>
        <taxon>Embryophyta</taxon>
        <taxon>Bryophyta</taxon>
        <taxon>Bryophytina</taxon>
        <taxon>Bryopsida</taxon>
        <taxon>Dicranidae</taxon>
        <taxon>Pseudoditrichales</taxon>
        <taxon>Ditrichaceae</taxon>
        <taxon>Ceratodon</taxon>
    </lineage>
</organism>
<dbReference type="InterPro" id="IPR000719">
    <property type="entry name" value="Prot_kinase_dom"/>
</dbReference>
<keyword evidence="5 10" id="KW-0547">Nucleotide-binding</keyword>
<keyword evidence="6" id="KW-0418">Kinase</keyword>
<keyword evidence="7 10" id="KW-0067">ATP-binding</keyword>
<dbReference type="InterPro" id="IPR017441">
    <property type="entry name" value="Protein_kinase_ATP_BS"/>
</dbReference>
<comment type="caution">
    <text evidence="13">The sequence shown here is derived from an EMBL/GenBank/DDBJ whole genome shotgun (WGS) entry which is preliminary data.</text>
</comment>
<sequence length="1011" mass="112894">MGDWSFAGGVKANPELYSRYEVLERLGEGTYGEVFKGKRKLDGLIVALKETRDPQCATREAEALLALNHPNIVRLFEYFVQGANLILVLEFLPLDLYRVVEGSNGRILEAQVKGWMLQILRGVAACHQASILHRDLKPSNLLVGVDGSVKVADFGQARVVLQQSADLLGINDTIFERDEVNTTHNMEKGEIDAWISGTTVAKNNAKESSEMKAAGSSEGIQRAAITGTDYVVGQCFCVTNDKEDFQGRSDDKSGMGDSVGCRSLNCSMVKREGLIVARSNHFVEVEQKIETVKSAHDEDLGRREWVLAEKNMVNSEQEKDGDFFCKLRSFLKRRGRKPQKHFRWGRDKSDSERSQMIMEEEGGRLDYLDQEHDTSVLQECAHELISGQRPSPFPVMTSTRGKTGTWIDSTLSKEIEFGKSEVEHMDNVGLRPLMGTGSTEEEIVFRGLERSGSCVFEKSSKRSTFDLKESEPANVYQPPVENPFDGTYTTQLFGDSGRMITISSHGGRDDTGSESKRRKAYELEKSAEEIVSTDHGLELGLEADDTGSKVDQGSIVDMETDKRYSELEAVRNRILHGKLRKTDSQKREPPSLQSASSIDFTGDFEASRETPTVVTGFLPHLEKGEPPKNKELTVEAEETEKAVRVLGLERVYNGTKGYTREVECAQEGTAPSRSEKEGTIRFWDGDRQRWESPYASDEDTGIKDPFDSKWFAGGSGFSRKGANGSFFDDGSLPVDQVPGYYAFGDSELEDSDQEEGDMTCQTRWYGPPDVRDSYVKGKLEVHEESSRNEDADEYPSEVYGHFNDDERLHDSEVHSQQEETESTYSSESGNGGSNLSPFVGTRWYKGPELLYGATKYGKGLDMWAVGCIFAELLTGKPLFPGITDIDQLSRIVRVLGAPNESVWPGVSSLPDFDKINFSDERVLLSFRKLLPQASPSALKFLEKFLVLDPERRISAEAALKDDYFLEDPLPVISHDLKMPSFRRDSSASEDWGEWRDPGSPFSDFEILDSAP</sequence>
<feature type="region of interest" description="Disordered" evidence="11">
    <location>
        <begin position="742"/>
        <end position="765"/>
    </location>
</feature>
<dbReference type="PROSITE" id="PS00107">
    <property type="entry name" value="PROTEIN_KINASE_ATP"/>
    <property type="match status" value="1"/>
</dbReference>
<reference evidence="13" key="1">
    <citation type="submission" date="2020-06" db="EMBL/GenBank/DDBJ databases">
        <title>WGS assembly of Ceratodon purpureus strain R40.</title>
        <authorList>
            <person name="Carey S.B."/>
            <person name="Jenkins J."/>
            <person name="Shu S."/>
            <person name="Lovell J.T."/>
            <person name="Sreedasyam A."/>
            <person name="Maumus F."/>
            <person name="Tiley G.P."/>
            <person name="Fernandez-Pozo N."/>
            <person name="Barry K."/>
            <person name="Chen C."/>
            <person name="Wang M."/>
            <person name="Lipzen A."/>
            <person name="Daum C."/>
            <person name="Saski C.A."/>
            <person name="Payton A.C."/>
            <person name="Mcbreen J.C."/>
            <person name="Conrad R.E."/>
            <person name="Kollar L.M."/>
            <person name="Olsson S."/>
            <person name="Huttunen S."/>
            <person name="Landis J.B."/>
            <person name="Wickett N.J."/>
            <person name="Johnson M.G."/>
            <person name="Rensing S.A."/>
            <person name="Grimwood J."/>
            <person name="Schmutz J."/>
            <person name="Mcdaniel S.F."/>
        </authorList>
    </citation>
    <scope>NUCLEOTIDE SEQUENCE</scope>
    <source>
        <strain evidence="13">R40</strain>
    </source>
</reference>
<dbReference type="EMBL" id="CM026429">
    <property type="protein sequence ID" value="KAG0563885.1"/>
    <property type="molecule type" value="Genomic_DNA"/>
</dbReference>